<keyword evidence="7" id="KW-1185">Reference proteome</keyword>
<dbReference type="HAMAP" id="MF_02095">
    <property type="entry name" value="CysQ"/>
    <property type="match status" value="1"/>
</dbReference>
<keyword evidence="2 4" id="KW-0479">Metal-binding</keyword>
<feature type="binding site" evidence="4">
    <location>
        <position position="212"/>
    </location>
    <ligand>
        <name>Mg(2+)</name>
        <dbReference type="ChEBI" id="CHEBI:18420"/>
        <label>2</label>
    </ligand>
</feature>
<feature type="binding site" evidence="4">
    <location>
        <position position="87"/>
    </location>
    <ligand>
        <name>Mg(2+)</name>
        <dbReference type="ChEBI" id="CHEBI:18420"/>
        <label>1</label>
    </ligand>
</feature>
<dbReference type="InterPro" id="IPR006240">
    <property type="entry name" value="CysQ"/>
</dbReference>
<feature type="binding site" evidence="5">
    <location>
        <position position="65"/>
    </location>
    <ligand>
        <name>Mg(2+)</name>
        <dbReference type="ChEBI" id="CHEBI:18420"/>
        <label>1</label>
        <note>catalytic</note>
    </ligand>
</feature>
<comment type="similarity">
    <text evidence="4">Belongs to the inositol monophosphatase superfamily. CysQ family.</text>
</comment>
<feature type="binding site" evidence="4">
    <location>
        <position position="65"/>
    </location>
    <ligand>
        <name>Mg(2+)</name>
        <dbReference type="ChEBI" id="CHEBI:18420"/>
        <label>1</label>
    </ligand>
</feature>
<keyword evidence="4" id="KW-0997">Cell inner membrane</keyword>
<dbReference type="GO" id="GO:0008441">
    <property type="term" value="F:3'(2'),5'-bisphosphate nucleotidase activity"/>
    <property type="evidence" value="ECO:0007669"/>
    <property type="project" value="UniProtKB-UniRule"/>
</dbReference>
<sequence>MTELLESVKNIAWDACGAIMSIYQDSIEVTAKSDSSPLTQADLAAHRLIVERLSSLAPSWPTLSEESDADEIRNRLSWSIFWLIDPLDGTKEFINRNGEFTVNIALVHEGKPILGVIAAPVLNTMWYGAKDNGAWRQRAGEAAEPIATTAWKPDQVLRVVGSRSHGSDEFERLLKALPPYHLQGVGSSLKFCRIAEGAADCYPRPGSTCEWDTGAAHIILEEAGGAVLQLNTRTLQVEEALQYNQRQSLINPDFIALGAGLAEQWNLPTFLKGANDEST</sequence>
<evidence type="ECO:0000256" key="1">
    <source>
        <dbReference type="ARBA" id="ARBA00001625"/>
    </source>
</evidence>
<comment type="caution">
    <text evidence="6">The sequence shown here is derived from an EMBL/GenBank/DDBJ whole genome shotgun (WGS) entry which is preliminary data.</text>
</comment>
<comment type="function">
    <text evidence="4">Converts adenosine-3',5'-bisphosphate (PAP) to AMP.</text>
</comment>
<evidence type="ECO:0000256" key="3">
    <source>
        <dbReference type="ARBA" id="ARBA00022842"/>
    </source>
</evidence>
<dbReference type="PANTHER" id="PTHR43028:SF5">
    <property type="entry name" value="3'(2'),5'-BISPHOSPHATE NUCLEOTIDASE 1"/>
    <property type="match status" value="1"/>
</dbReference>
<comment type="subcellular location">
    <subcellularLocation>
        <location evidence="4">Cell inner membrane</location>
        <topology evidence="4">Peripheral membrane protein</topology>
        <orientation evidence="4">Cytoplasmic side</orientation>
    </subcellularLocation>
</comment>
<dbReference type="OrthoDB" id="9785695at2"/>
<keyword evidence="4" id="KW-0472">Membrane</keyword>
<dbReference type="EMBL" id="QRDJ01000006">
    <property type="protein sequence ID" value="REC96369.1"/>
    <property type="molecule type" value="Genomic_DNA"/>
</dbReference>
<reference evidence="6 7" key="1">
    <citation type="submission" date="2018-07" db="EMBL/GenBank/DDBJ databases">
        <title>Genomic Encyclopedia of Type Strains, Phase IV (KMG-IV): sequencing the most valuable type-strain genomes for metagenomic binning, comparative biology and taxonomic classification.</title>
        <authorList>
            <person name="Goeker M."/>
        </authorList>
    </citation>
    <scope>NUCLEOTIDE SEQUENCE [LARGE SCALE GENOMIC DNA]</scope>
    <source>
        <strain evidence="6 7">DSM 14324</strain>
    </source>
</reference>
<evidence type="ECO:0000313" key="6">
    <source>
        <dbReference type="EMBL" id="REC96369.1"/>
    </source>
</evidence>
<keyword evidence="3 4" id="KW-0460">Magnesium</keyword>
<proteinExistence type="inferred from homology"/>
<dbReference type="AlphaFoldDB" id="A0A3D9E1G1"/>
<accession>A0A3D9E1G1</accession>
<evidence type="ECO:0000256" key="4">
    <source>
        <dbReference type="HAMAP-Rule" id="MF_02095"/>
    </source>
</evidence>
<feature type="binding site" evidence="4">
    <location>
        <begin position="87"/>
        <end position="90"/>
    </location>
    <ligand>
        <name>substrate</name>
    </ligand>
</feature>
<dbReference type="NCBIfam" id="TIGR01331">
    <property type="entry name" value="bisphos_cysQ"/>
    <property type="match status" value="1"/>
</dbReference>
<dbReference type="InterPro" id="IPR000760">
    <property type="entry name" value="Inositol_monophosphatase-like"/>
</dbReference>
<protein>
    <recommendedName>
        <fullName evidence="4">3'(2'),5'-bisphosphate nucleotidase CysQ</fullName>
        <ecNumber evidence="4">3.1.3.7</ecNumber>
    </recommendedName>
    <alternativeName>
        <fullName evidence="4">3'(2'),5-bisphosphonucleoside 3'(2')-phosphohydrolase</fullName>
    </alternativeName>
    <alternativeName>
        <fullName evidence="4">3'-phosphoadenosine 5'-phosphate phosphatase</fullName>
        <shortName evidence="4">PAP phosphatase</shortName>
    </alternativeName>
</protein>
<feature type="binding site" evidence="4">
    <location>
        <position position="85"/>
    </location>
    <ligand>
        <name>Mg(2+)</name>
        <dbReference type="ChEBI" id="CHEBI:18420"/>
        <label>2</label>
    </ligand>
</feature>
<feature type="binding site" evidence="5">
    <location>
        <position position="87"/>
    </location>
    <ligand>
        <name>Mg(2+)</name>
        <dbReference type="ChEBI" id="CHEBI:18420"/>
        <label>1</label>
        <note>catalytic</note>
    </ligand>
</feature>
<gene>
    <name evidence="4" type="primary">cysQ</name>
    <name evidence="6" type="ORF">C8D72_1054</name>
</gene>
<comment type="catalytic activity">
    <reaction evidence="1 4">
        <text>adenosine 3',5'-bisphosphate + H2O = AMP + phosphate</text>
        <dbReference type="Rhea" id="RHEA:10040"/>
        <dbReference type="ChEBI" id="CHEBI:15377"/>
        <dbReference type="ChEBI" id="CHEBI:43474"/>
        <dbReference type="ChEBI" id="CHEBI:58343"/>
        <dbReference type="ChEBI" id="CHEBI:456215"/>
        <dbReference type="EC" id="3.1.3.7"/>
    </reaction>
</comment>
<dbReference type="PANTHER" id="PTHR43028">
    <property type="entry name" value="3'(2'),5'-BISPHOSPHATE NUCLEOTIDASE 1"/>
    <property type="match status" value="1"/>
</dbReference>
<feature type="binding site" evidence="4">
    <location>
        <position position="65"/>
    </location>
    <ligand>
        <name>substrate</name>
    </ligand>
</feature>
<feature type="binding site" evidence="4">
    <location>
        <position position="212"/>
    </location>
    <ligand>
        <name>substrate</name>
    </ligand>
</feature>
<feature type="binding site" evidence="5">
    <location>
        <position position="212"/>
    </location>
    <ligand>
        <name>Mg(2+)</name>
        <dbReference type="ChEBI" id="CHEBI:18420"/>
        <label>1</label>
        <note>catalytic</note>
    </ligand>
</feature>
<keyword evidence="4" id="KW-1003">Cell membrane</keyword>
<dbReference type="InterPro" id="IPR050725">
    <property type="entry name" value="CysQ/Inositol_MonoPase"/>
</dbReference>
<dbReference type="CDD" id="cd01638">
    <property type="entry name" value="CysQ"/>
    <property type="match status" value="1"/>
</dbReference>
<dbReference type="SUPFAM" id="SSF56655">
    <property type="entry name" value="Carbohydrate phosphatase"/>
    <property type="match status" value="1"/>
</dbReference>
<dbReference type="EC" id="3.1.3.7" evidence="4"/>
<dbReference type="PRINTS" id="PR00377">
    <property type="entry name" value="IMPHPHTASES"/>
</dbReference>
<dbReference type="GO" id="GO:0000287">
    <property type="term" value="F:magnesium ion binding"/>
    <property type="evidence" value="ECO:0007669"/>
    <property type="project" value="UniProtKB-UniRule"/>
</dbReference>
<dbReference type="Gene3D" id="3.30.540.10">
    <property type="entry name" value="Fructose-1,6-Bisphosphatase, subunit A, domain 1"/>
    <property type="match status" value="1"/>
</dbReference>
<dbReference type="GO" id="GO:0050427">
    <property type="term" value="P:3'-phosphoadenosine 5'-phosphosulfate metabolic process"/>
    <property type="evidence" value="ECO:0007669"/>
    <property type="project" value="TreeGrafter"/>
</dbReference>
<dbReference type="Gene3D" id="3.40.190.80">
    <property type="match status" value="1"/>
</dbReference>
<dbReference type="GO" id="GO:0005886">
    <property type="term" value="C:plasma membrane"/>
    <property type="evidence" value="ECO:0007669"/>
    <property type="project" value="UniProtKB-SubCell"/>
</dbReference>
<comment type="cofactor">
    <cofactor evidence="4 5">
        <name>Mg(2+)</name>
        <dbReference type="ChEBI" id="CHEBI:18420"/>
    </cofactor>
</comment>
<evidence type="ECO:0000313" key="7">
    <source>
        <dbReference type="Proteomes" id="UP000256334"/>
    </source>
</evidence>
<keyword evidence="4" id="KW-0378">Hydrolase</keyword>
<organism evidence="6 7">
    <name type="scientific">Kushneria indalinina DSM 14324</name>
    <dbReference type="NCBI Taxonomy" id="1122140"/>
    <lineage>
        <taxon>Bacteria</taxon>
        <taxon>Pseudomonadati</taxon>
        <taxon>Pseudomonadota</taxon>
        <taxon>Gammaproteobacteria</taxon>
        <taxon>Oceanospirillales</taxon>
        <taxon>Halomonadaceae</taxon>
        <taxon>Kushneria</taxon>
    </lineage>
</organism>
<dbReference type="PROSITE" id="PS00629">
    <property type="entry name" value="IMP_1"/>
    <property type="match status" value="1"/>
</dbReference>
<name>A0A3D9E1G1_9GAMM</name>
<dbReference type="GO" id="GO:0000103">
    <property type="term" value="P:sulfate assimilation"/>
    <property type="evidence" value="ECO:0007669"/>
    <property type="project" value="TreeGrafter"/>
</dbReference>
<feature type="binding site" evidence="5">
    <location>
        <position position="88"/>
    </location>
    <ligand>
        <name>Mg(2+)</name>
        <dbReference type="ChEBI" id="CHEBI:18420"/>
        <label>1</label>
        <note>catalytic</note>
    </ligand>
</feature>
<dbReference type="InterPro" id="IPR020583">
    <property type="entry name" value="Inositol_monoP_metal-BS"/>
</dbReference>
<feature type="binding site" evidence="4">
    <location>
        <position position="85"/>
    </location>
    <ligand>
        <name>Mg(2+)</name>
        <dbReference type="ChEBI" id="CHEBI:18420"/>
        <label>1</label>
    </ligand>
</feature>
<feature type="binding site" evidence="5">
    <location>
        <position position="85"/>
    </location>
    <ligand>
        <name>Mg(2+)</name>
        <dbReference type="ChEBI" id="CHEBI:18420"/>
        <label>1</label>
        <note>catalytic</note>
    </ligand>
</feature>
<feature type="binding site" evidence="4">
    <location>
        <position position="88"/>
    </location>
    <ligand>
        <name>Mg(2+)</name>
        <dbReference type="ChEBI" id="CHEBI:18420"/>
        <label>2</label>
    </ligand>
</feature>
<dbReference type="RefSeq" id="WP_115853282.1">
    <property type="nucleotide sequence ID" value="NZ_QRDJ01000006.1"/>
</dbReference>
<dbReference type="Proteomes" id="UP000256334">
    <property type="component" value="Unassembled WGS sequence"/>
</dbReference>
<evidence type="ECO:0000256" key="5">
    <source>
        <dbReference type="PIRSR" id="PIRSR600760-2"/>
    </source>
</evidence>
<dbReference type="Pfam" id="PF00459">
    <property type="entry name" value="Inositol_P"/>
    <property type="match status" value="1"/>
</dbReference>
<evidence type="ECO:0000256" key="2">
    <source>
        <dbReference type="ARBA" id="ARBA00022723"/>
    </source>
</evidence>